<dbReference type="InterPro" id="IPR004394">
    <property type="entry name" value="Iojap/RsfS/C7orf30"/>
</dbReference>
<evidence type="ECO:0000256" key="1">
    <source>
        <dbReference type="ARBA" id="ARBA00010574"/>
    </source>
</evidence>
<comment type="function">
    <text evidence="2">Functions as a ribosomal silencing factor. Interacts with ribosomal protein uL14 (rplN), blocking formation of intersubunit bridge B8. Prevents association of the 30S and 50S ribosomal subunits and the formation of functional ribosomes, thus repressing translation.</text>
</comment>
<dbReference type="GO" id="GO:0043023">
    <property type="term" value="F:ribosomal large subunit binding"/>
    <property type="evidence" value="ECO:0007669"/>
    <property type="project" value="TreeGrafter"/>
</dbReference>
<dbReference type="AlphaFoldDB" id="A0A380NIJ6"/>
<gene>
    <name evidence="3" type="primary">ybeB</name>
    <name evidence="2" type="synonym">rsfS</name>
    <name evidence="3" type="ORF">NCTC12020_00331</name>
</gene>
<comment type="similarity">
    <text evidence="1 2">Belongs to the Iojap/RsfS family.</text>
</comment>
<keyword evidence="2" id="KW-0678">Repressor</keyword>
<dbReference type="SUPFAM" id="SSF81301">
    <property type="entry name" value="Nucleotidyltransferase"/>
    <property type="match status" value="1"/>
</dbReference>
<keyword evidence="2" id="KW-0810">Translation regulation</keyword>
<sequence>MKEKQDIKKITLALAQAGFDKKGTDIEIMDLEGLSSLADYFVLVSASNVKQAQSIADEIEDKGAEEGVTVLHREGYHEGEWILLDFGDIICHVFGGKETRTFYGLEQLWSDAARVEFVGA</sequence>
<dbReference type="GO" id="GO:0090071">
    <property type="term" value="P:negative regulation of ribosome biogenesis"/>
    <property type="evidence" value="ECO:0007669"/>
    <property type="project" value="UniProtKB-UniRule"/>
</dbReference>
<protein>
    <recommendedName>
        <fullName evidence="2">Ribosomal silencing factor RsfS</fullName>
    </recommendedName>
</protein>
<dbReference type="PANTHER" id="PTHR21043">
    <property type="entry name" value="IOJAP SUPERFAMILY ORTHOLOG"/>
    <property type="match status" value="1"/>
</dbReference>
<dbReference type="Proteomes" id="UP000255367">
    <property type="component" value="Unassembled WGS sequence"/>
</dbReference>
<comment type="subcellular location">
    <subcellularLocation>
        <location evidence="2">Cytoplasm</location>
    </subcellularLocation>
</comment>
<dbReference type="PANTHER" id="PTHR21043:SF0">
    <property type="entry name" value="MITOCHONDRIAL ASSEMBLY OF RIBOSOMAL LARGE SUBUNIT PROTEIN 1"/>
    <property type="match status" value="1"/>
</dbReference>
<evidence type="ECO:0000313" key="3">
    <source>
        <dbReference type="EMBL" id="SUP40584.1"/>
    </source>
</evidence>
<accession>A0A380NIJ6</accession>
<dbReference type="InterPro" id="IPR043519">
    <property type="entry name" value="NT_sf"/>
</dbReference>
<dbReference type="OrthoDB" id="9793681at2"/>
<evidence type="ECO:0000313" key="4">
    <source>
        <dbReference type="Proteomes" id="UP000255367"/>
    </source>
</evidence>
<proteinExistence type="inferred from homology"/>
<keyword evidence="2" id="KW-0963">Cytoplasm</keyword>
<dbReference type="RefSeq" id="WP_115309591.1">
    <property type="nucleotide sequence ID" value="NZ_UHIO01000001.1"/>
</dbReference>
<comment type="subunit">
    <text evidence="2">Interacts with ribosomal protein uL14 (rplN).</text>
</comment>
<dbReference type="NCBIfam" id="TIGR00090">
    <property type="entry name" value="rsfS_iojap_ybeB"/>
    <property type="match status" value="1"/>
</dbReference>
<dbReference type="HAMAP" id="MF_01477">
    <property type="entry name" value="Iojap_RsfS"/>
    <property type="match status" value="1"/>
</dbReference>
<dbReference type="Gene3D" id="3.30.460.10">
    <property type="entry name" value="Beta Polymerase, domain 2"/>
    <property type="match status" value="1"/>
</dbReference>
<dbReference type="GO" id="GO:0005737">
    <property type="term" value="C:cytoplasm"/>
    <property type="evidence" value="ECO:0007669"/>
    <property type="project" value="UniProtKB-SubCell"/>
</dbReference>
<organism evidence="3 4">
    <name type="scientific">Veillonella criceti</name>
    <dbReference type="NCBI Taxonomy" id="103891"/>
    <lineage>
        <taxon>Bacteria</taxon>
        <taxon>Bacillati</taxon>
        <taxon>Bacillota</taxon>
        <taxon>Negativicutes</taxon>
        <taxon>Veillonellales</taxon>
        <taxon>Veillonellaceae</taxon>
        <taxon>Veillonella</taxon>
    </lineage>
</organism>
<reference evidence="3 4" key="1">
    <citation type="submission" date="2018-06" db="EMBL/GenBank/DDBJ databases">
        <authorList>
            <consortium name="Pathogen Informatics"/>
            <person name="Doyle S."/>
        </authorList>
    </citation>
    <scope>NUCLEOTIDE SEQUENCE [LARGE SCALE GENOMIC DNA]</scope>
    <source>
        <strain evidence="3 4">NCTC12020</strain>
    </source>
</reference>
<dbReference type="Pfam" id="PF02410">
    <property type="entry name" value="RsfS"/>
    <property type="match status" value="1"/>
</dbReference>
<evidence type="ECO:0000256" key="2">
    <source>
        <dbReference type="HAMAP-Rule" id="MF_01477"/>
    </source>
</evidence>
<keyword evidence="4" id="KW-1185">Reference proteome</keyword>
<name>A0A380NIJ6_9FIRM</name>
<dbReference type="EMBL" id="UHIO01000001">
    <property type="protein sequence ID" value="SUP40584.1"/>
    <property type="molecule type" value="Genomic_DNA"/>
</dbReference>
<dbReference type="GO" id="GO:0017148">
    <property type="term" value="P:negative regulation of translation"/>
    <property type="evidence" value="ECO:0007669"/>
    <property type="project" value="UniProtKB-UniRule"/>
</dbReference>
<dbReference type="GO" id="GO:0042256">
    <property type="term" value="P:cytosolic ribosome assembly"/>
    <property type="evidence" value="ECO:0007669"/>
    <property type="project" value="UniProtKB-UniRule"/>
</dbReference>